<keyword evidence="2" id="KW-1185">Reference proteome</keyword>
<evidence type="ECO:0000313" key="2">
    <source>
        <dbReference type="Proteomes" id="UP000325141"/>
    </source>
</evidence>
<sequence length="235" mass="28561">MMIPSDKEYIETKKIILGTDKMKPGFIALAKWIDKTFDVKTINIIYDTLYDGNPRLRVCFEFEQEKNIFFARGISNFDKKKQKLIADKFKETIELQDLSKPKNSIFNLFKFKQNKTFQTEDIFVTYSAFAPVAKQEVISKISKEQKENFINSFNNKDIWTISWFFTVPTFFMFTDEKVKEYDNLEFRKIWADKYFEFIKPFDDFDYFKREEILIDLDSKENFDKNYQSNWYYYYK</sequence>
<dbReference type="AlphaFoldDB" id="A0A5M6CLM0"/>
<dbReference type="Proteomes" id="UP000325141">
    <property type="component" value="Unassembled WGS sequence"/>
</dbReference>
<name>A0A5M6CLM0_9FLAO</name>
<proteinExistence type="predicted"/>
<protein>
    <submittedName>
        <fullName evidence="1">Uncharacterized protein</fullName>
    </submittedName>
</protein>
<evidence type="ECO:0000313" key="1">
    <source>
        <dbReference type="EMBL" id="KAA5535916.1"/>
    </source>
</evidence>
<comment type="caution">
    <text evidence="1">The sequence shown here is derived from an EMBL/GenBank/DDBJ whole genome shotgun (WGS) entry which is preliminary data.</text>
</comment>
<organism evidence="1 2">
    <name type="scientific">Paenimyroides baculatum</name>
    <dbReference type="NCBI Taxonomy" id="2608000"/>
    <lineage>
        <taxon>Bacteria</taxon>
        <taxon>Pseudomonadati</taxon>
        <taxon>Bacteroidota</taxon>
        <taxon>Flavobacteriia</taxon>
        <taxon>Flavobacteriales</taxon>
        <taxon>Flavobacteriaceae</taxon>
        <taxon>Paenimyroides</taxon>
    </lineage>
</organism>
<reference evidence="1 2" key="1">
    <citation type="submission" date="2019-09" db="EMBL/GenBank/DDBJ databases">
        <title>Genome sequence and assembly of Flavobacterium sp.</title>
        <authorList>
            <person name="Chhetri G."/>
        </authorList>
    </citation>
    <scope>NUCLEOTIDE SEQUENCE [LARGE SCALE GENOMIC DNA]</scope>
    <source>
        <strain evidence="1 2">SNL9</strain>
    </source>
</reference>
<accession>A0A5M6CLM0</accession>
<dbReference type="EMBL" id="VWSG01000003">
    <property type="protein sequence ID" value="KAA5535916.1"/>
    <property type="molecule type" value="Genomic_DNA"/>
</dbReference>
<gene>
    <name evidence="1" type="ORF">F0460_05630</name>
</gene>
<dbReference type="RefSeq" id="WP_150011127.1">
    <property type="nucleotide sequence ID" value="NZ_VWSG01000003.1"/>
</dbReference>